<comment type="caution">
    <text evidence="15">The sequence shown here is derived from an EMBL/GenBank/DDBJ whole genome shotgun (WGS) entry which is preliminary data.</text>
</comment>
<feature type="coiled-coil region" evidence="11">
    <location>
        <begin position="424"/>
        <end position="451"/>
    </location>
</feature>
<keyword evidence="6" id="KW-0812">Transmembrane</keyword>
<sequence>GQWSAPTFTVKSVTEDGTTEDKNYPDVASAFAGVSNSLTNVHKEINNEINTVKGDSLVKWDDEKQLIKIGGEKEGSAITLANNEGADRTFSGVKAAQVGNEAVNKAQLDENVKNLSESIGNTRAFAVHYDNQDDHVDYTSVTLGGKSKEQVALHNVKAGKIAENSYDAINGFQINKITQDVATYLGGGAAFTDGRFIGPTYQVSSVDADGNIKEKSYSDVGSAFAGLDKNISNVNTHLTNVVKKFDEQITNITQAVQGDTLLWDKSKGVFIATHGEEGNTTNSKLTSLQAGDICANSMDAVNGDQLYSLNKTLAAYFGGGAGYIGGQWIAPSFKVLQFNADGSLADKKSYHDVASAFDGVSESMTSINERIKEVSDNIDTNSLNWSEETGSYDALHKGEASKITNVLDGKIAEGSQEVVNGGQLWQTNEKLKDVENRVDTIDQQVQDITIAVTDGAVNYDKDGDGQKTNSITLKGGNESEPVLIENVKDGRIEEGSRQAVNGGQLHDYTDQQMKIVLDDAKKYTDEQVSSFVNNGVNEAKAYTDMKFEVLNYAIEDVRKEARQAAAIGLAVSNLSYDDTPGKLSVSFGTGVWHSQSAFAIGAGYMSEDGNIRSNVSITSAGGHWGIGAGITLRLR</sequence>
<keyword evidence="16" id="KW-1185">Reference proteome</keyword>
<dbReference type="Pfam" id="PF03895">
    <property type="entry name" value="YadA_anchor"/>
    <property type="match status" value="1"/>
</dbReference>
<keyword evidence="7" id="KW-0732">Signal</keyword>
<keyword evidence="10" id="KW-0998">Cell outer membrane</keyword>
<name>J0Q7W1_9HYPH</name>
<keyword evidence="11" id="KW-0175">Coiled coil</keyword>
<reference evidence="15 16" key="1">
    <citation type="submission" date="2012-03" db="EMBL/GenBank/DDBJ databases">
        <title>The Genome Sequence of Bartonella washoensis Sb944nv.</title>
        <authorList>
            <consortium name="The Broad Institute Genome Sequencing Platform"/>
            <consortium name="The Broad Institute Genome Sequencing Center for Infectious Disease"/>
            <person name="Feldgarden M."/>
            <person name="Kirby J."/>
            <person name="Kosoy M."/>
            <person name="Birtles R."/>
            <person name="Probert W.S."/>
            <person name="Chiaraviglio L."/>
            <person name="Young S.K."/>
            <person name="Zeng Q."/>
            <person name="Gargeya S."/>
            <person name="Fitzgerald M."/>
            <person name="Haas B."/>
            <person name="Abouelleil A."/>
            <person name="Alvarado L."/>
            <person name="Arachchi H.M."/>
            <person name="Berlin A."/>
            <person name="Chapman S.B."/>
            <person name="Gearin G."/>
            <person name="Goldberg J."/>
            <person name="Griggs A."/>
            <person name="Gujja S."/>
            <person name="Hansen M."/>
            <person name="Heiman D."/>
            <person name="Howarth C."/>
            <person name="Larimer J."/>
            <person name="Lui A."/>
            <person name="MacDonald P.J.P."/>
            <person name="McCowen C."/>
            <person name="Montmayeur A."/>
            <person name="Murphy C."/>
            <person name="Neiman D."/>
            <person name="Pearson M."/>
            <person name="Priest M."/>
            <person name="Roberts A."/>
            <person name="Saif S."/>
            <person name="Shea T."/>
            <person name="Sisk P."/>
            <person name="Stolte C."/>
            <person name="Sykes S."/>
            <person name="Wortman J."/>
            <person name="Nusbaum C."/>
            <person name="Birren B."/>
        </authorList>
    </citation>
    <scope>NUCLEOTIDE SEQUENCE [LARGE SCALE GENOMIC DNA]</scope>
    <source>
        <strain evidence="15 16">Sb944nv</strain>
    </source>
</reference>
<dbReference type="RefSeq" id="WP_006922749.1">
    <property type="nucleotide sequence ID" value="NZ_JH725022.1"/>
</dbReference>
<dbReference type="NCBIfam" id="NF033870">
    <property type="entry name" value="VOMP_auto_Cterm"/>
    <property type="match status" value="1"/>
</dbReference>
<evidence type="ECO:0008006" key="17">
    <source>
        <dbReference type="Google" id="ProtNLM"/>
    </source>
</evidence>
<dbReference type="HOGENOM" id="CLU_001200_2_1_5"/>
<dbReference type="Proteomes" id="UP000008947">
    <property type="component" value="Unassembled WGS sequence"/>
</dbReference>
<feature type="domain" description="Trimeric autotransporter adhesin YadA-like C-terminal membrane anchor" evidence="13">
    <location>
        <begin position="577"/>
        <end position="631"/>
    </location>
</feature>
<keyword evidence="9" id="KW-0472">Membrane</keyword>
<accession>J0Q7W1</accession>
<feature type="domain" description="Trimeric autotransporter adhesin YadA-like stalk" evidence="14">
    <location>
        <begin position="484"/>
        <end position="511"/>
    </location>
</feature>
<dbReference type="Gene3D" id="6.10.250.2040">
    <property type="match status" value="1"/>
</dbReference>
<dbReference type="Gene3D" id="1.20.5.170">
    <property type="match status" value="2"/>
</dbReference>
<dbReference type="Gene3D" id="3.30.1300.30">
    <property type="entry name" value="GSPII I/J protein-like"/>
    <property type="match status" value="1"/>
</dbReference>
<comment type="similarity">
    <text evidence="3">Belongs to the autotransporter-2 (AT-2) (TC 1.B.40) family.</text>
</comment>
<feature type="non-terminal residue" evidence="15">
    <location>
        <position position="1"/>
    </location>
</feature>
<feature type="domain" description="Trimeric autotransporter adhesin YadA-like stalk" evidence="14">
    <location>
        <begin position="154"/>
        <end position="191"/>
    </location>
</feature>
<evidence type="ECO:0000259" key="13">
    <source>
        <dbReference type="Pfam" id="PF03895"/>
    </source>
</evidence>
<evidence type="ECO:0000256" key="7">
    <source>
        <dbReference type="ARBA" id="ARBA00022729"/>
    </source>
</evidence>
<dbReference type="AlphaFoldDB" id="J0Q7W1"/>
<dbReference type="EMBL" id="AILU01000003">
    <property type="protein sequence ID" value="EJF81306.1"/>
    <property type="molecule type" value="Genomic_DNA"/>
</dbReference>
<dbReference type="Gene3D" id="6.10.250.2030">
    <property type="match status" value="2"/>
</dbReference>
<evidence type="ECO:0000256" key="5">
    <source>
        <dbReference type="ARBA" id="ARBA00022452"/>
    </source>
</evidence>
<evidence type="ECO:0000256" key="11">
    <source>
        <dbReference type="SAM" id="Coils"/>
    </source>
</evidence>
<dbReference type="InterPro" id="IPR005594">
    <property type="entry name" value="YadA_C"/>
</dbReference>
<evidence type="ECO:0000256" key="1">
    <source>
        <dbReference type="ARBA" id="ARBA00004241"/>
    </source>
</evidence>
<keyword evidence="4" id="KW-0813">Transport</keyword>
<evidence type="ECO:0000256" key="9">
    <source>
        <dbReference type="ARBA" id="ARBA00023136"/>
    </source>
</evidence>
<comment type="subcellular location">
    <subcellularLocation>
        <location evidence="2">Cell outer membrane</location>
    </subcellularLocation>
    <subcellularLocation>
        <location evidence="1">Cell surface</location>
    </subcellularLocation>
</comment>
<evidence type="ECO:0000256" key="3">
    <source>
        <dbReference type="ARBA" id="ARBA00005848"/>
    </source>
</evidence>
<evidence type="ECO:0000256" key="6">
    <source>
        <dbReference type="ARBA" id="ARBA00022692"/>
    </source>
</evidence>
<organism evidence="15 16">
    <name type="scientific">Candidatus Bartonella washoeensis Sb944nv</name>
    <dbReference type="NCBI Taxonomy" id="1094563"/>
    <lineage>
        <taxon>Bacteria</taxon>
        <taxon>Pseudomonadati</taxon>
        <taxon>Pseudomonadota</taxon>
        <taxon>Alphaproteobacteria</taxon>
        <taxon>Hyphomicrobiales</taxon>
        <taxon>Bartonellaceae</taxon>
        <taxon>Bartonella</taxon>
    </lineage>
</organism>
<dbReference type="GO" id="GO:0009279">
    <property type="term" value="C:cell outer membrane"/>
    <property type="evidence" value="ECO:0007669"/>
    <property type="project" value="UniProtKB-SubCell"/>
</dbReference>
<feature type="compositionally biased region" description="Polar residues" evidence="12">
    <location>
        <begin position="1"/>
        <end position="16"/>
    </location>
</feature>
<dbReference type="Pfam" id="PF05662">
    <property type="entry name" value="YadA_stalk"/>
    <property type="match status" value="4"/>
</dbReference>
<dbReference type="InterPro" id="IPR008635">
    <property type="entry name" value="Coiled_stalk_dom"/>
</dbReference>
<dbReference type="eggNOG" id="COG5295">
    <property type="taxonomic scope" value="Bacteria"/>
</dbReference>
<dbReference type="PATRIC" id="fig|1094563.3.peg.2"/>
<keyword evidence="5" id="KW-1134">Transmembrane beta strand</keyword>
<feature type="region of interest" description="Disordered" evidence="12">
    <location>
        <begin position="1"/>
        <end position="21"/>
    </location>
</feature>
<evidence type="ECO:0000256" key="4">
    <source>
        <dbReference type="ARBA" id="ARBA00022448"/>
    </source>
</evidence>
<evidence type="ECO:0000256" key="10">
    <source>
        <dbReference type="ARBA" id="ARBA00023237"/>
    </source>
</evidence>
<evidence type="ECO:0000259" key="14">
    <source>
        <dbReference type="Pfam" id="PF05662"/>
    </source>
</evidence>
<evidence type="ECO:0000313" key="15">
    <source>
        <dbReference type="EMBL" id="EJF81306.1"/>
    </source>
</evidence>
<dbReference type="InterPro" id="IPR045584">
    <property type="entry name" value="Pilin-like"/>
</dbReference>
<dbReference type="SUPFAM" id="SSF54523">
    <property type="entry name" value="Pili subunits"/>
    <property type="match status" value="1"/>
</dbReference>
<evidence type="ECO:0000256" key="12">
    <source>
        <dbReference type="SAM" id="MobiDB-lite"/>
    </source>
</evidence>
<keyword evidence="8" id="KW-0653">Protein transport</keyword>
<evidence type="ECO:0000256" key="2">
    <source>
        <dbReference type="ARBA" id="ARBA00004442"/>
    </source>
</evidence>
<evidence type="ECO:0000256" key="8">
    <source>
        <dbReference type="ARBA" id="ARBA00022927"/>
    </source>
</evidence>
<dbReference type="GO" id="GO:0015031">
    <property type="term" value="P:protein transport"/>
    <property type="evidence" value="ECO:0007669"/>
    <property type="project" value="UniProtKB-KW"/>
</dbReference>
<feature type="domain" description="Trimeric autotransporter adhesin YadA-like stalk" evidence="14">
    <location>
        <begin position="290"/>
        <end position="322"/>
    </location>
</feature>
<proteinExistence type="inferred from homology"/>
<dbReference type="GO" id="GO:0009986">
    <property type="term" value="C:cell surface"/>
    <property type="evidence" value="ECO:0007669"/>
    <property type="project" value="UniProtKB-SubCell"/>
</dbReference>
<dbReference type="Gene3D" id="4.10.80.270">
    <property type="match status" value="1"/>
</dbReference>
<protein>
    <recommendedName>
        <fullName evidence="17">Trimeric autotransporter adhesin YadA-like C-terminal membrane anchor domain-containing protein</fullName>
    </recommendedName>
</protein>
<evidence type="ECO:0000313" key="16">
    <source>
        <dbReference type="Proteomes" id="UP000008947"/>
    </source>
</evidence>
<feature type="domain" description="Trimeric autotransporter adhesin YadA-like stalk" evidence="14">
    <location>
        <begin position="402"/>
        <end position="439"/>
    </location>
</feature>
<gene>
    <name evidence="15" type="ORF">MCQ_00004</name>
</gene>